<feature type="compositionally biased region" description="Basic and acidic residues" evidence="3">
    <location>
        <begin position="40"/>
        <end position="55"/>
    </location>
</feature>
<feature type="region of interest" description="Disordered" evidence="3">
    <location>
        <begin position="131"/>
        <end position="313"/>
    </location>
</feature>
<feature type="domain" description="C3H1-type" evidence="4">
    <location>
        <begin position="3"/>
        <end position="36"/>
    </location>
</feature>
<dbReference type="InterPro" id="IPR000571">
    <property type="entry name" value="Znf_CCCH"/>
</dbReference>
<dbReference type="AlphaFoldDB" id="A0AAD5YVJ4"/>
<dbReference type="EMBL" id="JANIEX010000420">
    <property type="protein sequence ID" value="KAJ3567339.1"/>
    <property type="molecule type" value="Genomic_DNA"/>
</dbReference>
<gene>
    <name evidence="5" type="ORF">NP233_g6434</name>
</gene>
<evidence type="ECO:0000256" key="1">
    <source>
        <dbReference type="PROSITE-ProRule" id="PRU00723"/>
    </source>
</evidence>
<evidence type="ECO:0000313" key="6">
    <source>
        <dbReference type="Proteomes" id="UP001213000"/>
    </source>
</evidence>
<feature type="zinc finger region" description="C3H1-type" evidence="1">
    <location>
        <begin position="3"/>
        <end position="36"/>
    </location>
</feature>
<keyword evidence="2" id="KW-0175">Coiled coil</keyword>
<evidence type="ECO:0000259" key="4">
    <source>
        <dbReference type="PROSITE" id="PS50103"/>
    </source>
</evidence>
<feature type="region of interest" description="Disordered" evidence="3">
    <location>
        <begin position="40"/>
        <end position="118"/>
    </location>
</feature>
<dbReference type="PROSITE" id="PS50103">
    <property type="entry name" value="ZF_C3H1"/>
    <property type="match status" value="1"/>
</dbReference>
<name>A0AAD5YVJ4_9AGAR</name>
<feature type="coiled-coil region" evidence="2">
    <location>
        <begin position="576"/>
        <end position="638"/>
    </location>
</feature>
<feature type="compositionally biased region" description="Polar residues" evidence="3">
    <location>
        <begin position="176"/>
        <end position="187"/>
    </location>
</feature>
<dbReference type="Proteomes" id="UP001213000">
    <property type="component" value="Unassembled WGS sequence"/>
</dbReference>
<evidence type="ECO:0000313" key="5">
    <source>
        <dbReference type="EMBL" id="KAJ3567339.1"/>
    </source>
</evidence>
<feature type="compositionally biased region" description="Polar residues" evidence="3">
    <location>
        <begin position="108"/>
        <end position="118"/>
    </location>
</feature>
<feature type="compositionally biased region" description="Gly residues" evidence="3">
    <location>
        <begin position="152"/>
        <end position="170"/>
    </location>
</feature>
<feature type="compositionally biased region" description="Low complexity" evidence="3">
    <location>
        <begin position="193"/>
        <end position="208"/>
    </location>
</feature>
<proteinExistence type="predicted"/>
<feature type="coiled-coil region" evidence="2">
    <location>
        <begin position="400"/>
        <end position="427"/>
    </location>
</feature>
<keyword evidence="1" id="KW-0479">Metal-binding</keyword>
<evidence type="ECO:0000256" key="3">
    <source>
        <dbReference type="SAM" id="MobiDB-lite"/>
    </source>
</evidence>
<sequence>MDSNTPVRCKFFDDDGNPVDGGCRFGGRCRYIHPDHIIWKDTKPYGGRSSHDRSKGQWPSRRNDTGSSSRGNRDKGHDRKRSSGGSWSTEPSFFGSTLSTPKAVESTVPGQGTWGSANTTADTAVQDFTAASSGWGSSTGWGDTTQADENPWGGGSSDWGNSGWGDGGWGNSASGQSSESTAQQNKTVKTKELSSALASSQSAPDSPSMLFNNPAISRLPRSHDQADILPRPQPTKAMTSDTLKSTVASTIPQDTEMVEGPSSTPVISAKRPRLPLPTRSQRRIQSTPTLGHSEGADDKRPPPSPVVPQDWSKVPLPASVAGRVQQDEVASEASGPVSALVHLSPDELHSKVIKEMMHAVLIRYDLLKAEERKDKWRRARGSFCYQHSTPAAQKILDSTNTKFSEELNRLNKKLSAALKKIVRYSDALIAHRDLLEKGLDTKKILMYTDELRDWVSDLDLRKRVFAASTIIEGERRGRETIKRQRREEVTTLKDAVYELELTLTDISDDLVCMQYDQPEKFRELCQDTEKAMDKEGSAPNLECLFSQLGIGSDTVAAIKEQVTTTNQQVLNHIPRVEELRAQVKALEEEVEDLRQKENEATAFREEAASQLKQMEIWQKADKARLDQLSNKIEALHQQPNPSPQIDQPLAPCKVDDLLPYTEALVNDYVTQEIKPALDAIVEAANKSSHSLTSQFDQLVERVVKRTYDLVQITFKANGFVPQLQSTST</sequence>
<protein>
    <recommendedName>
        <fullName evidence="4">C3H1-type domain-containing protein</fullName>
    </recommendedName>
</protein>
<feature type="compositionally biased region" description="Low complexity" evidence="3">
    <location>
        <begin position="131"/>
        <end position="145"/>
    </location>
</feature>
<accession>A0AAD5YVJ4</accession>
<keyword evidence="6" id="KW-1185">Reference proteome</keyword>
<feature type="compositionally biased region" description="Polar residues" evidence="3">
    <location>
        <begin position="236"/>
        <end position="253"/>
    </location>
</feature>
<feature type="compositionally biased region" description="Polar residues" evidence="3">
    <location>
        <begin position="83"/>
        <end position="100"/>
    </location>
</feature>
<evidence type="ECO:0000256" key="2">
    <source>
        <dbReference type="SAM" id="Coils"/>
    </source>
</evidence>
<reference evidence="5" key="1">
    <citation type="submission" date="2022-07" db="EMBL/GenBank/DDBJ databases">
        <title>Genome Sequence of Leucocoprinus birnbaumii.</title>
        <authorList>
            <person name="Buettner E."/>
        </authorList>
    </citation>
    <scope>NUCLEOTIDE SEQUENCE</scope>
    <source>
        <strain evidence="5">VT141</strain>
    </source>
</reference>
<comment type="caution">
    <text evidence="5">The sequence shown here is derived from an EMBL/GenBank/DDBJ whole genome shotgun (WGS) entry which is preliminary data.</text>
</comment>
<keyword evidence="1" id="KW-0863">Zinc-finger</keyword>
<organism evidence="5 6">
    <name type="scientific">Leucocoprinus birnbaumii</name>
    <dbReference type="NCBI Taxonomy" id="56174"/>
    <lineage>
        <taxon>Eukaryota</taxon>
        <taxon>Fungi</taxon>
        <taxon>Dikarya</taxon>
        <taxon>Basidiomycota</taxon>
        <taxon>Agaricomycotina</taxon>
        <taxon>Agaricomycetes</taxon>
        <taxon>Agaricomycetidae</taxon>
        <taxon>Agaricales</taxon>
        <taxon>Agaricineae</taxon>
        <taxon>Agaricaceae</taxon>
        <taxon>Leucocoprinus</taxon>
    </lineage>
</organism>
<dbReference type="GO" id="GO:0008270">
    <property type="term" value="F:zinc ion binding"/>
    <property type="evidence" value="ECO:0007669"/>
    <property type="project" value="UniProtKB-KW"/>
</dbReference>
<keyword evidence="1" id="KW-0862">Zinc</keyword>